<feature type="transmembrane region" description="Helical" evidence="2">
    <location>
        <begin position="149"/>
        <end position="170"/>
    </location>
</feature>
<organism evidence="3 4">
    <name type="scientific">Paraburkholderia acidisoli</name>
    <dbReference type="NCBI Taxonomy" id="2571748"/>
    <lineage>
        <taxon>Bacteria</taxon>
        <taxon>Pseudomonadati</taxon>
        <taxon>Pseudomonadota</taxon>
        <taxon>Betaproteobacteria</taxon>
        <taxon>Burkholderiales</taxon>
        <taxon>Burkholderiaceae</taxon>
        <taxon>Paraburkholderia</taxon>
    </lineage>
</organism>
<name>A0A7Z2JJ44_9BURK</name>
<dbReference type="OrthoDB" id="5995712at2"/>
<keyword evidence="2" id="KW-0812">Transmembrane</keyword>
<evidence type="ECO:0000256" key="1">
    <source>
        <dbReference type="SAM" id="MobiDB-lite"/>
    </source>
</evidence>
<evidence type="ECO:0000313" key="4">
    <source>
        <dbReference type="Proteomes" id="UP000433577"/>
    </source>
</evidence>
<reference evidence="3 4" key="1">
    <citation type="submission" date="2019-12" db="EMBL/GenBank/DDBJ databases">
        <title>Paraburkholderia acidiphila 7Q-K02 sp. nov and Paraburkholderia acidisoli DHF22 sp. nov., two strains isolated from forest soil.</title>
        <authorList>
            <person name="Gao Z."/>
            <person name="Qiu L."/>
        </authorList>
    </citation>
    <scope>NUCLEOTIDE SEQUENCE [LARGE SCALE GENOMIC DNA]</scope>
    <source>
        <strain evidence="3 4">DHF22</strain>
    </source>
</reference>
<keyword evidence="4" id="KW-1185">Reference proteome</keyword>
<dbReference type="RefSeq" id="WP_158956666.1">
    <property type="nucleotide sequence ID" value="NZ_CP046916.1"/>
</dbReference>
<keyword evidence="2" id="KW-1133">Transmembrane helix</keyword>
<dbReference type="Proteomes" id="UP000433577">
    <property type="component" value="Chromosome 4"/>
</dbReference>
<feature type="region of interest" description="Disordered" evidence="1">
    <location>
        <begin position="415"/>
        <end position="438"/>
    </location>
</feature>
<feature type="region of interest" description="Disordered" evidence="1">
    <location>
        <begin position="377"/>
        <end position="397"/>
    </location>
</feature>
<dbReference type="AlphaFoldDB" id="A0A7Z2JJ44"/>
<accession>A0A7Z2JJ44</accession>
<keyword evidence="2" id="KW-0472">Membrane</keyword>
<gene>
    <name evidence="3" type="ORF">FAZ98_28710</name>
</gene>
<dbReference type="KEGG" id="pacs:FAZ98_28710"/>
<dbReference type="EMBL" id="CP046916">
    <property type="protein sequence ID" value="QGZ65828.1"/>
    <property type="molecule type" value="Genomic_DNA"/>
</dbReference>
<proteinExistence type="predicted"/>
<sequence>MKLLRILTGHHAGAQVVLTPGTYRIGTDDDADIQLTDWRGADARLTMDESGAVCSERLEAEPLAPAADDAQGAEATASAAPPTLDPCKTWMIDFVPMQFDDTVLCIGWADAEWPSDLALLSTLLNAPVQAQREAEDAQRGAQRARRRRYAGIAAACVAVSVAAGGIAFALTTNVSRAALAPADVLLGQRLNRELAQAHLSELHAVPDGVANGDGAPRVIATGMVRSASEDYIARQLFERMKPGVVAPRYGIADETAHGISDALGMDGVKVSYDGNGVYTLSGAVADRPRVEAALARVRGDFGKRVKTIRVALTEVKPSAPATAKGTYIALVSSGDVQYAQTPDGVKHIYVAPDAASDAEAASAPVANAGQNTASAVASTSAETATSTSTNAMNDAAPATNAATNAAMNAATNAATNAAGAQAAPPPPPSQDAFVPLPH</sequence>
<evidence type="ECO:0000313" key="3">
    <source>
        <dbReference type="EMBL" id="QGZ65828.1"/>
    </source>
</evidence>
<protein>
    <submittedName>
        <fullName evidence="3">Secretion protein</fullName>
    </submittedName>
</protein>
<evidence type="ECO:0000256" key="2">
    <source>
        <dbReference type="SAM" id="Phobius"/>
    </source>
</evidence>